<dbReference type="InterPro" id="IPR011528">
    <property type="entry name" value="NERD"/>
</dbReference>
<dbReference type="Proteomes" id="UP000649617">
    <property type="component" value="Unassembled WGS sequence"/>
</dbReference>
<dbReference type="EMBL" id="CAJNIZ010000001">
    <property type="protein sequence ID" value="CAE7148869.1"/>
    <property type="molecule type" value="Genomic_DNA"/>
</dbReference>
<dbReference type="GO" id="GO:0003961">
    <property type="term" value="F:O-acetylhomoserine aminocarboxypropyltransferase activity"/>
    <property type="evidence" value="ECO:0007669"/>
    <property type="project" value="TreeGrafter"/>
</dbReference>
<dbReference type="PROSITE" id="PS50965">
    <property type="entry name" value="NERD"/>
    <property type="match status" value="1"/>
</dbReference>
<keyword evidence="9" id="KW-1185">Reference proteome</keyword>
<dbReference type="GO" id="GO:0005737">
    <property type="term" value="C:cytoplasm"/>
    <property type="evidence" value="ECO:0007669"/>
    <property type="project" value="TreeGrafter"/>
</dbReference>
<evidence type="ECO:0000313" key="9">
    <source>
        <dbReference type="Proteomes" id="UP000649617"/>
    </source>
</evidence>
<comment type="similarity">
    <text evidence="2">Belongs to the trans-sulfuration enzymes family.</text>
</comment>
<proteinExistence type="inferred from homology"/>
<keyword evidence="5" id="KW-0812">Transmembrane</keyword>
<keyword evidence="5" id="KW-1133">Transmembrane helix</keyword>
<evidence type="ECO:0000256" key="4">
    <source>
        <dbReference type="ARBA" id="ARBA00022898"/>
    </source>
</evidence>
<dbReference type="InterPro" id="IPR015421">
    <property type="entry name" value="PyrdxlP-dep_Trfase_major"/>
</dbReference>
<dbReference type="Gene3D" id="3.40.640.10">
    <property type="entry name" value="Type I PLP-dependent aspartate aminotransferase-like (Major domain)"/>
    <property type="match status" value="1"/>
</dbReference>
<dbReference type="PANTHER" id="PTHR43797:SF2">
    <property type="entry name" value="HOMOCYSTEINE_CYSTEINE SYNTHASE"/>
    <property type="match status" value="1"/>
</dbReference>
<keyword evidence="4" id="KW-0663">Pyridoxal phosphate</keyword>
<dbReference type="Pfam" id="PF01053">
    <property type="entry name" value="Cys_Met_Meta_PP"/>
    <property type="match status" value="1"/>
</dbReference>
<name>A0A812IRB9_SYMPI</name>
<keyword evidence="3" id="KW-0808">Transferase</keyword>
<dbReference type="GO" id="GO:0006535">
    <property type="term" value="P:cysteine biosynthetic process from serine"/>
    <property type="evidence" value="ECO:0007669"/>
    <property type="project" value="TreeGrafter"/>
</dbReference>
<dbReference type="Gene3D" id="3.90.1150.10">
    <property type="entry name" value="Aspartate Aminotransferase, domain 1"/>
    <property type="match status" value="1"/>
</dbReference>
<evidence type="ECO:0000256" key="3">
    <source>
        <dbReference type="ARBA" id="ARBA00022679"/>
    </source>
</evidence>
<dbReference type="InterPro" id="IPR016181">
    <property type="entry name" value="Acyl_CoA_acyltransferase"/>
</dbReference>
<dbReference type="InterPro" id="IPR000277">
    <property type="entry name" value="Cys/Met-Metab_PyrdxlP-dep_enz"/>
</dbReference>
<feature type="transmembrane region" description="Helical" evidence="5">
    <location>
        <begin position="422"/>
        <end position="443"/>
    </location>
</feature>
<evidence type="ECO:0000313" key="8">
    <source>
        <dbReference type="EMBL" id="CAE7148869.1"/>
    </source>
</evidence>
<dbReference type="SUPFAM" id="SSF55729">
    <property type="entry name" value="Acyl-CoA N-acyltransferases (Nat)"/>
    <property type="match status" value="1"/>
</dbReference>
<evidence type="ECO:0000259" key="6">
    <source>
        <dbReference type="PROSITE" id="PS50965"/>
    </source>
</evidence>
<dbReference type="GO" id="GO:0004124">
    <property type="term" value="F:cysteine synthase activity"/>
    <property type="evidence" value="ECO:0007669"/>
    <property type="project" value="TreeGrafter"/>
</dbReference>
<dbReference type="Gene3D" id="3.40.630.30">
    <property type="match status" value="1"/>
</dbReference>
<gene>
    <name evidence="8" type="primary">oah1</name>
    <name evidence="8" type="ORF">SPIL2461_LOCUS50</name>
</gene>
<dbReference type="GO" id="GO:0071269">
    <property type="term" value="P:L-homocysteine biosynthetic process"/>
    <property type="evidence" value="ECO:0007669"/>
    <property type="project" value="TreeGrafter"/>
</dbReference>
<reference evidence="8" key="1">
    <citation type="submission" date="2021-02" db="EMBL/GenBank/DDBJ databases">
        <authorList>
            <person name="Dougan E. K."/>
            <person name="Rhodes N."/>
            <person name="Thang M."/>
            <person name="Chan C."/>
        </authorList>
    </citation>
    <scope>NUCLEOTIDE SEQUENCE</scope>
</reference>
<dbReference type="SUPFAM" id="SSF53383">
    <property type="entry name" value="PLP-dependent transferases"/>
    <property type="match status" value="1"/>
</dbReference>
<dbReference type="NCBIfam" id="TIGR01326">
    <property type="entry name" value="OAH_OAS_sulfhy"/>
    <property type="match status" value="1"/>
</dbReference>
<dbReference type="FunFam" id="3.40.640.10:FF:000035">
    <property type="entry name" value="O-succinylhomoserine sulfhydrylase"/>
    <property type="match status" value="1"/>
</dbReference>
<dbReference type="PROSITE" id="PS51186">
    <property type="entry name" value="GNAT"/>
    <property type="match status" value="1"/>
</dbReference>
<protein>
    <submittedName>
        <fullName evidence="8">Oah1 protein</fullName>
    </submittedName>
</protein>
<sequence>MHDDTKLIHSGYVTDPTTRSVATPIYQTVAYEFESAQHGADLFDLAVPGNIYTRIMNPTTDVLEKRVADLEGGVGALCVSAGSAAINYAILNIAEVGHNIVATPQLYGGTYTLFAHMLPKQGIEVRFAKSDSADDIAALIDDKTQAVFCETIGNPAGNIVDIESIAAVAHARGVPLIVDNTVATPMLIKPFSYGADIVVHSMTKYMGGHGNSLGGVIVDSGQFPWAEHAEKFPMLNKPEPSYHGVVYTEAMGPAAYIGRARTVPLRNTGAAISPFNSFLILQGLETLALRMERHCDNALRVAHYLQDHDKVSKVNFAGLPDDPYHSLAQKYCNGKPASLLTFEIKGGFDAAVTFYDRLELFKRLVNIGDAKSLACHPASTTHRQMSEDEQAKAGVTAGMIRLCVGIEHPDDIIGQLVTETPYMMALAALMTLIVIGVLVAIIVKRRRANARGLQPLVRNLAHDALINIVISDGNQGEIYIDHLLLTHRGLLLLDTIDAAGNVFAGDRMDTWSATHNGARINFRNPIPALADRVSAVKVLAPTVPIESFVVFTADVQFPKGHPENVTTVASLLETPVTGNGKLMKFTIQRLTPAYATAVVACFQRVYGDTYAEDLFYDSQRMARKLEEGSLRSVGAVNERRQIVGHMAMTIADPRLSPELGNTVVDPDMRGSGLAWQIGAELTGWCAELGYQGFIHYPTAAHHIMQRQSVKNGFEVGLMLGYIPAETDGKVSARKNSGREAATIVYEPVSAQNDQSSPEFTCYLPAYGADFIQEACAATGLQRNWQTANTSDLAQSSQTQNAVYPRRDLARLTVSCVGADITKVIKQQGQTRNACQQIDILMDSPAINMAVDAALQEGYFFCGWLPGHQGNDVLRLQKVDPQQTSFAPALENPFAQKLLTWLTA</sequence>
<dbReference type="OrthoDB" id="3512640at2759"/>
<evidence type="ECO:0000256" key="5">
    <source>
        <dbReference type="SAM" id="Phobius"/>
    </source>
</evidence>
<organism evidence="8 9">
    <name type="scientific">Symbiodinium pilosum</name>
    <name type="common">Dinoflagellate</name>
    <dbReference type="NCBI Taxonomy" id="2952"/>
    <lineage>
        <taxon>Eukaryota</taxon>
        <taxon>Sar</taxon>
        <taxon>Alveolata</taxon>
        <taxon>Dinophyceae</taxon>
        <taxon>Suessiales</taxon>
        <taxon>Symbiodiniaceae</taxon>
        <taxon>Symbiodinium</taxon>
    </lineage>
</organism>
<accession>A0A812IRB9</accession>
<dbReference type="PANTHER" id="PTHR43797">
    <property type="entry name" value="HOMOCYSTEINE/CYSTEINE SYNTHASE"/>
    <property type="match status" value="1"/>
</dbReference>
<feature type="domain" description="N-acetyltransferase" evidence="7">
    <location>
        <begin position="585"/>
        <end position="733"/>
    </location>
</feature>
<feature type="domain" description="NERD" evidence="6">
    <location>
        <begin position="444"/>
        <end position="558"/>
    </location>
</feature>
<evidence type="ECO:0000259" key="7">
    <source>
        <dbReference type="PROSITE" id="PS51186"/>
    </source>
</evidence>
<dbReference type="InterPro" id="IPR015424">
    <property type="entry name" value="PyrdxlP-dep_Trfase"/>
</dbReference>
<evidence type="ECO:0000256" key="1">
    <source>
        <dbReference type="ARBA" id="ARBA00001933"/>
    </source>
</evidence>
<comment type="caution">
    <text evidence="8">The sequence shown here is derived from an EMBL/GenBank/DDBJ whole genome shotgun (WGS) entry which is preliminary data.</text>
</comment>
<dbReference type="AlphaFoldDB" id="A0A812IRB9"/>
<dbReference type="GO" id="GO:0016747">
    <property type="term" value="F:acyltransferase activity, transferring groups other than amino-acyl groups"/>
    <property type="evidence" value="ECO:0007669"/>
    <property type="project" value="InterPro"/>
</dbReference>
<dbReference type="Pfam" id="PF08378">
    <property type="entry name" value="NERD"/>
    <property type="match status" value="1"/>
</dbReference>
<keyword evidence="5" id="KW-0472">Membrane</keyword>
<dbReference type="GO" id="GO:0030170">
    <property type="term" value="F:pyridoxal phosphate binding"/>
    <property type="evidence" value="ECO:0007669"/>
    <property type="project" value="InterPro"/>
</dbReference>
<evidence type="ECO:0000256" key="2">
    <source>
        <dbReference type="ARBA" id="ARBA00009077"/>
    </source>
</evidence>
<dbReference type="InterPro" id="IPR006235">
    <property type="entry name" value="OAc-hSer/O-AcSer_sulfhydrylase"/>
</dbReference>
<dbReference type="GO" id="GO:0019346">
    <property type="term" value="P:transsulfuration"/>
    <property type="evidence" value="ECO:0007669"/>
    <property type="project" value="InterPro"/>
</dbReference>
<comment type="cofactor">
    <cofactor evidence="1">
        <name>pyridoxal 5'-phosphate</name>
        <dbReference type="ChEBI" id="CHEBI:597326"/>
    </cofactor>
</comment>
<dbReference type="InterPro" id="IPR000182">
    <property type="entry name" value="GNAT_dom"/>
</dbReference>
<dbReference type="InterPro" id="IPR015422">
    <property type="entry name" value="PyrdxlP-dep_Trfase_small"/>
</dbReference>
<dbReference type="CDD" id="cd00614">
    <property type="entry name" value="CGS_like"/>
    <property type="match status" value="1"/>
</dbReference>